<dbReference type="EMBL" id="JANIEX010000401">
    <property type="protein sequence ID" value="KAJ3567618.1"/>
    <property type="molecule type" value="Genomic_DNA"/>
</dbReference>
<dbReference type="InterPro" id="IPR036412">
    <property type="entry name" value="HAD-like_sf"/>
</dbReference>
<comment type="caution">
    <text evidence="6">The sequence shown here is derived from an EMBL/GenBank/DDBJ whole genome shotgun (WGS) entry which is preliminary data.</text>
</comment>
<keyword evidence="3" id="KW-0378">Hydrolase</keyword>
<dbReference type="NCBIfam" id="TIGR01489">
    <property type="entry name" value="DKMTPPase-SF"/>
    <property type="match status" value="1"/>
</dbReference>
<accession>A0AAD5YR40</accession>
<comment type="cofactor">
    <cofactor evidence="1">
        <name>Mg(2+)</name>
        <dbReference type="ChEBI" id="CHEBI:18420"/>
    </cofactor>
</comment>
<evidence type="ECO:0000256" key="4">
    <source>
        <dbReference type="ARBA" id="ARBA00022842"/>
    </source>
</evidence>
<dbReference type="PANTHER" id="PTHR20889">
    <property type="entry name" value="PHOSPHATASE, ORPHAN 1, 2"/>
    <property type="match status" value="1"/>
</dbReference>
<dbReference type="Pfam" id="PF06888">
    <property type="entry name" value="Put_Phosphatase"/>
    <property type="match status" value="1"/>
</dbReference>
<dbReference type="GO" id="GO:0016791">
    <property type="term" value="F:phosphatase activity"/>
    <property type="evidence" value="ECO:0007669"/>
    <property type="project" value="InterPro"/>
</dbReference>
<dbReference type="AlphaFoldDB" id="A0AAD5YR40"/>
<evidence type="ECO:0000256" key="3">
    <source>
        <dbReference type="ARBA" id="ARBA00022801"/>
    </source>
</evidence>
<evidence type="ECO:0000256" key="1">
    <source>
        <dbReference type="ARBA" id="ARBA00001946"/>
    </source>
</evidence>
<dbReference type="Gene3D" id="3.40.50.1000">
    <property type="entry name" value="HAD superfamily/HAD-like"/>
    <property type="match status" value="1"/>
</dbReference>
<keyword evidence="7" id="KW-1185">Reference proteome</keyword>
<protein>
    <submittedName>
        <fullName evidence="6">Uncharacterized protein</fullName>
    </submittedName>
</protein>
<feature type="region of interest" description="Disordered" evidence="5">
    <location>
        <begin position="679"/>
        <end position="699"/>
    </location>
</feature>
<proteinExistence type="predicted"/>
<dbReference type="InterPro" id="IPR006384">
    <property type="entry name" value="HAD_hydro_PyrdxlP_Pase-like"/>
</dbReference>
<organism evidence="6 7">
    <name type="scientific">Leucocoprinus birnbaumii</name>
    <dbReference type="NCBI Taxonomy" id="56174"/>
    <lineage>
        <taxon>Eukaryota</taxon>
        <taxon>Fungi</taxon>
        <taxon>Dikarya</taxon>
        <taxon>Basidiomycota</taxon>
        <taxon>Agaricomycotina</taxon>
        <taxon>Agaricomycetes</taxon>
        <taxon>Agaricomycetidae</taxon>
        <taxon>Agaricales</taxon>
        <taxon>Agaricineae</taxon>
        <taxon>Agaricaceae</taxon>
        <taxon>Leucocoprinus</taxon>
    </lineage>
</organism>
<gene>
    <name evidence="6" type="ORF">NP233_g6252</name>
</gene>
<dbReference type="InterPro" id="IPR023214">
    <property type="entry name" value="HAD_sf"/>
</dbReference>
<dbReference type="GO" id="GO:0046872">
    <property type="term" value="F:metal ion binding"/>
    <property type="evidence" value="ECO:0007669"/>
    <property type="project" value="UniProtKB-KW"/>
</dbReference>
<evidence type="ECO:0000256" key="5">
    <source>
        <dbReference type="SAM" id="MobiDB-lite"/>
    </source>
</evidence>
<dbReference type="NCBIfam" id="TIGR01488">
    <property type="entry name" value="HAD-SF-IB"/>
    <property type="match status" value="1"/>
</dbReference>
<keyword evidence="4" id="KW-0460">Magnesium</keyword>
<dbReference type="SUPFAM" id="SSF56784">
    <property type="entry name" value="HAD-like"/>
    <property type="match status" value="1"/>
</dbReference>
<dbReference type="PANTHER" id="PTHR20889:SF12">
    <property type="entry name" value="LP01149P"/>
    <property type="match status" value="1"/>
</dbReference>
<name>A0AAD5YR40_9AGAR</name>
<evidence type="ECO:0000313" key="7">
    <source>
        <dbReference type="Proteomes" id="UP001213000"/>
    </source>
</evidence>
<keyword evidence="2" id="KW-0479">Metal-binding</keyword>
<evidence type="ECO:0000256" key="2">
    <source>
        <dbReference type="ARBA" id="ARBA00022723"/>
    </source>
</evidence>
<evidence type="ECO:0000313" key="6">
    <source>
        <dbReference type="EMBL" id="KAJ3567618.1"/>
    </source>
</evidence>
<dbReference type="InterPro" id="IPR016965">
    <property type="entry name" value="Pase_PHOSPHO-typ"/>
</dbReference>
<sequence>MDSMESLLEGLDPSLVPTLWDTLKDELKREPKEIFVPIGTLEHYKLCDSCCVLLSRVPEERLAIPSGNLLSERKDQSQDIYIVLAYFFEMSPPLPMARKALRSGSTLQHTVTFGTGKLGPHINIVAWWKFCKTPSRSDFDWYTLQFSREIDELKITVSTCLALISCLYYTPSPEDEITTPFYRLEYGRNPISDFGICKGKISRNDTLYPENHYWLYYTTATGDEVFLDCNASNFGMNIFVDTTPLLRRLPDEPDSVGKNGVPVLFMETDDRGGHPFEPIEKRFSAPRDSEFHRATFRISLIEQKQEDVDAVQRFIDNIRGDPTTPEQINTVWGQLGTQQKLFNKILKDGIFKELRKPNVYTKDPVPPVLRDAARSSRRVSLLIRVRNISGYRRLDKSVKPIIGSTRWIKFGITLVSSWTYSRYTMAVESQLIIFDFDWSMADQDSDHWTFEVLAPDLRRKFDELVHTAHWTDIVAQFLEEIHKRGIKREQIEDALRIMPFHPGMIRAVNKLKQEGKTTFLCLSSANTIFISTILKDKGLESLFTEIITNPAVWEGDLLKLRRKIDPDGPQHNCSVGCAPNMCKGEELTAFLERQGNQFDRMIYVGDGSNDFCPSLRLREQDIVFCRVNRGLHRKILKEGVEGKRLLVVRDVSTHNAPESPTVSFITIMSNTVKYGRHNRDSLDDASSLGPDQTEEYDEFRPSVVDPGAQAEVVKRKHSLDFSAVTDAHLDKFRVNEKSLVFQDSDIQEYLSKQYPNDYEPWIDDLLGELKIIYEHIVAFRVVRQIIQTCFRAPVFKYNLPPK</sequence>
<reference evidence="6" key="1">
    <citation type="submission" date="2022-07" db="EMBL/GenBank/DDBJ databases">
        <title>Genome Sequence of Leucocoprinus birnbaumii.</title>
        <authorList>
            <person name="Buettner E."/>
        </authorList>
    </citation>
    <scope>NUCLEOTIDE SEQUENCE</scope>
    <source>
        <strain evidence="6">VT141</strain>
    </source>
</reference>
<dbReference type="Proteomes" id="UP001213000">
    <property type="component" value="Unassembled WGS sequence"/>
</dbReference>